<protein>
    <submittedName>
        <fullName evidence="1">Uncharacterized protein</fullName>
    </submittedName>
</protein>
<organism evidence="1 2">
    <name type="scientific">Rubroshorea leprosula</name>
    <dbReference type="NCBI Taxonomy" id="152421"/>
    <lineage>
        <taxon>Eukaryota</taxon>
        <taxon>Viridiplantae</taxon>
        <taxon>Streptophyta</taxon>
        <taxon>Embryophyta</taxon>
        <taxon>Tracheophyta</taxon>
        <taxon>Spermatophyta</taxon>
        <taxon>Magnoliopsida</taxon>
        <taxon>eudicotyledons</taxon>
        <taxon>Gunneridae</taxon>
        <taxon>Pentapetalae</taxon>
        <taxon>rosids</taxon>
        <taxon>malvids</taxon>
        <taxon>Malvales</taxon>
        <taxon>Dipterocarpaceae</taxon>
        <taxon>Rubroshorea</taxon>
    </lineage>
</organism>
<dbReference type="AlphaFoldDB" id="A0AAV5K145"/>
<evidence type="ECO:0000313" key="1">
    <source>
        <dbReference type="EMBL" id="GKV17223.1"/>
    </source>
</evidence>
<keyword evidence="2" id="KW-1185">Reference proteome</keyword>
<name>A0AAV5K145_9ROSI</name>
<comment type="caution">
    <text evidence="1">The sequence shown here is derived from an EMBL/GenBank/DDBJ whole genome shotgun (WGS) entry which is preliminary data.</text>
</comment>
<accession>A0AAV5K145</accession>
<dbReference type="Proteomes" id="UP001054252">
    <property type="component" value="Unassembled WGS sequence"/>
</dbReference>
<evidence type="ECO:0000313" key="2">
    <source>
        <dbReference type="Proteomes" id="UP001054252"/>
    </source>
</evidence>
<reference evidence="1 2" key="1">
    <citation type="journal article" date="2021" name="Commun. Biol.">
        <title>The genome of Shorea leprosula (Dipterocarpaceae) highlights the ecological relevance of drought in aseasonal tropical rainforests.</title>
        <authorList>
            <person name="Ng K.K.S."/>
            <person name="Kobayashi M.J."/>
            <person name="Fawcett J.A."/>
            <person name="Hatakeyama M."/>
            <person name="Paape T."/>
            <person name="Ng C.H."/>
            <person name="Ang C.C."/>
            <person name="Tnah L.H."/>
            <person name="Lee C.T."/>
            <person name="Nishiyama T."/>
            <person name="Sese J."/>
            <person name="O'Brien M.J."/>
            <person name="Copetti D."/>
            <person name="Mohd Noor M.I."/>
            <person name="Ong R.C."/>
            <person name="Putra M."/>
            <person name="Sireger I.Z."/>
            <person name="Indrioko S."/>
            <person name="Kosugi Y."/>
            <person name="Izuno A."/>
            <person name="Isagi Y."/>
            <person name="Lee S.L."/>
            <person name="Shimizu K.K."/>
        </authorList>
    </citation>
    <scope>NUCLEOTIDE SEQUENCE [LARGE SCALE GENOMIC DNA]</scope>
    <source>
        <strain evidence="1">214</strain>
    </source>
</reference>
<dbReference type="EMBL" id="BPVZ01000047">
    <property type="protein sequence ID" value="GKV17223.1"/>
    <property type="molecule type" value="Genomic_DNA"/>
</dbReference>
<gene>
    <name evidence="1" type="ORF">SLEP1_g27756</name>
</gene>
<sequence>MAICVKFNGLKRGKIWIRINYFFSFFLLPHPRACSSFSSPAPSNKTQAPDAPPL</sequence>
<proteinExistence type="predicted"/>